<dbReference type="Gramene" id="RZC58382">
    <property type="protein sequence ID" value="RZC58382"/>
    <property type="gene ID" value="C5167_005675"/>
</dbReference>
<reference evidence="2 3" key="1">
    <citation type="journal article" date="2018" name="Science">
        <title>The opium poppy genome and morphinan production.</title>
        <authorList>
            <person name="Guo L."/>
            <person name="Winzer T."/>
            <person name="Yang X."/>
            <person name="Li Y."/>
            <person name="Ning Z."/>
            <person name="He Z."/>
            <person name="Teodor R."/>
            <person name="Lu Y."/>
            <person name="Bowser T.A."/>
            <person name="Graham I.A."/>
            <person name="Ye K."/>
        </authorList>
    </citation>
    <scope>NUCLEOTIDE SEQUENCE [LARGE SCALE GENOMIC DNA]</scope>
    <source>
        <strain evidence="3">cv. HN1</strain>
        <tissue evidence="2">Leaves</tissue>
    </source>
</reference>
<proteinExistence type="predicted"/>
<accession>A0A4Y7JEB1</accession>
<evidence type="ECO:0000313" key="3">
    <source>
        <dbReference type="Proteomes" id="UP000316621"/>
    </source>
</evidence>
<feature type="transmembrane region" description="Helical" evidence="1">
    <location>
        <begin position="141"/>
        <end position="163"/>
    </location>
</feature>
<keyword evidence="1" id="KW-0472">Membrane</keyword>
<sequence length="173" mass="19311">MLVLLVLASVWTEEKWLQTFSGLRTFAIRVVYFSICIILLGLLVKKIHHPSPSCLVGSDQNDAMFIKGAVSMMLLNLPPFIVLSMNLGIRGLPALQLARSRLRLNAGYFLCTIIIVLGVTFTGLAMMDLAQFLFGLWRCHAPFTIAFMVLSAFFTVIVDGYLLRSTYYVISTP</sequence>
<feature type="transmembrane region" description="Helical" evidence="1">
    <location>
        <begin position="107"/>
        <end position="129"/>
    </location>
</feature>
<dbReference type="Proteomes" id="UP000316621">
    <property type="component" value="Chromosome 4"/>
</dbReference>
<evidence type="ECO:0000256" key="1">
    <source>
        <dbReference type="SAM" id="Phobius"/>
    </source>
</evidence>
<evidence type="ECO:0000313" key="2">
    <source>
        <dbReference type="EMBL" id="RZC58382.1"/>
    </source>
</evidence>
<organism evidence="2 3">
    <name type="scientific">Papaver somniferum</name>
    <name type="common">Opium poppy</name>
    <dbReference type="NCBI Taxonomy" id="3469"/>
    <lineage>
        <taxon>Eukaryota</taxon>
        <taxon>Viridiplantae</taxon>
        <taxon>Streptophyta</taxon>
        <taxon>Embryophyta</taxon>
        <taxon>Tracheophyta</taxon>
        <taxon>Spermatophyta</taxon>
        <taxon>Magnoliopsida</taxon>
        <taxon>Ranunculales</taxon>
        <taxon>Papaveraceae</taxon>
        <taxon>Papaveroideae</taxon>
        <taxon>Papaver</taxon>
    </lineage>
</organism>
<dbReference type="EMBL" id="CM010718">
    <property type="protein sequence ID" value="RZC58382.1"/>
    <property type="molecule type" value="Genomic_DNA"/>
</dbReference>
<feature type="transmembrane region" description="Helical" evidence="1">
    <location>
        <begin position="65"/>
        <end position="87"/>
    </location>
</feature>
<feature type="transmembrane region" description="Helical" evidence="1">
    <location>
        <begin position="22"/>
        <end position="44"/>
    </location>
</feature>
<dbReference type="AlphaFoldDB" id="A0A4Y7JEB1"/>
<protein>
    <submittedName>
        <fullName evidence="2">Uncharacterized protein</fullName>
    </submittedName>
</protein>
<keyword evidence="1" id="KW-1133">Transmembrane helix</keyword>
<gene>
    <name evidence="2" type="ORF">C5167_005675</name>
</gene>
<name>A0A4Y7JEB1_PAPSO</name>
<keyword evidence="3" id="KW-1185">Reference proteome</keyword>
<keyword evidence="1" id="KW-0812">Transmembrane</keyword>